<dbReference type="Proteomes" id="UP001186974">
    <property type="component" value="Unassembled WGS sequence"/>
</dbReference>
<sequence length="206" mass="23657">MLSDKLSALHDAINCASLVRLRETLVVLSIQSDVIRNALSSRLLVSEGDLVQPTGASAEPAMQASSKKRPRYEQCKHCKSEFDVMKNREGSCVYHDGELQPPFNPSFGSIELNYDSSTWDDWDENVHGKRDSYENRQEYPEGFYWDCCDEDLTAEGCKQACHIALDEGVKRLREHYNRIRTMEEDDGDEEDEEADQEDEDEDEDDY</sequence>
<dbReference type="EMBL" id="JAWDJW010001109">
    <property type="protein sequence ID" value="KAK3079496.1"/>
    <property type="molecule type" value="Genomic_DNA"/>
</dbReference>
<keyword evidence="2" id="KW-1185">Reference proteome</keyword>
<organism evidence="1 2">
    <name type="scientific">Coniosporium uncinatum</name>
    <dbReference type="NCBI Taxonomy" id="93489"/>
    <lineage>
        <taxon>Eukaryota</taxon>
        <taxon>Fungi</taxon>
        <taxon>Dikarya</taxon>
        <taxon>Ascomycota</taxon>
        <taxon>Pezizomycotina</taxon>
        <taxon>Dothideomycetes</taxon>
        <taxon>Dothideomycetes incertae sedis</taxon>
        <taxon>Coniosporium</taxon>
    </lineage>
</organism>
<evidence type="ECO:0000313" key="2">
    <source>
        <dbReference type="Proteomes" id="UP001186974"/>
    </source>
</evidence>
<evidence type="ECO:0000313" key="1">
    <source>
        <dbReference type="EMBL" id="KAK3079496.1"/>
    </source>
</evidence>
<comment type="caution">
    <text evidence="1">The sequence shown here is derived from an EMBL/GenBank/DDBJ whole genome shotgun (WGS) entry which is preliminary data.</text>
</comment>
<protein>
    <submittedName>
        <fullName evidence="1">Uncharacterized protein</fullName>
    </submittedName>
</protein>
<gene>
    <name evidence="1" type="ORF">LTS18_004719</name>
</gene>
<accession>A0ACC3DS92</accession>
<name>A0ACC3DS92_9PEZI</name>
<reference evidence="1" key="1">
    <citation type="submission" date="2024-09" db="EMBL/GenBank/DDBJ databases">
        <title>Black Yeasts Isolated from many extreme environments.</title>
        <authorList>
            <person name="Coleine C."/>
            <person name="Stajich J.E."/>
            <person name="Selbmann L."/>
        </authorList>
    </citation>
    <scope>NUCLEOTIDE SEQUENCE</scope>
    <source>
        <strain evidence="1">CCFEE 5737</strain>
    </source>
</reference>
<proteinExistence type="predicted"/>